<gene>
    <name evidence="4" type="ORF">GE061_017054</name>
</gene>
<name>A0A8S9XKL4_APOLU</name>
<evidence type="ECO:0000256" key="1">
    <source>
        <dbReference type="ARBA" id="ARBA00009947"/>
    </source>
</evidence>
<evidence type="ECO:0000256" key="3">
    <source>
        <dbReference type="SAM" id="MobiDB-lite"/>
    </source>
</evidence>
<accession>A0A8S9XKL4</accession>
<evidence type="ECO:0000313" key="5">
    <source>
        <dbReference type="Proteomes" id="UP000466442"/>
    </source>
</evidence>
<sequence length="355" mass="41504">MDLRLLDNQQATNHSQYGVEITFIEFIPANWCHKYWISLANMEASRVNSEGDANDGVELHVTNSTMLSTEPVMKMRERLQALKGLQMKTSDLESQFFKELHALERRYSTDFSKLYEKRNDIIQGVRSPEDPEIAEEDEVLKDIALKMSGSEQPGVPSFWLTVFRHSCTLNDMMRPFDEPILYHLEDIKIEYMENPMGFRLNFQFSPNPFFKNKVLTKEYHINSVPNPFKHDSEIYKCLGCKIDWLPNKDVTLKIGKKRQRHRTSGSVRTIERVVKNDSFFNFFDPPVVPDDPKIEVKDEVHIRLATDYEIGQYFRTRIIPHAFLYFSGQVPEMDDNYQDIETETSEESSSDSEED</sequence>
<dbReference type="Gene3D" id="1.20.5.1500">
    <property type="match status" value="1"/>
</dbReference>
<dbReference type="InterPro" id="IPR002164">
    <property type="entry name" value="NAP_family"/>
</dbReference>
<dbReference type="Gene3D" id="3.30.1120.90">
    <property type="entry name" value="Nucleosome assembly protein"/>
    <property type="match status" value="1"/>
</dbReference>
<dbReference type="InterPro" id="IPR037231">
    <property type="entry name" value="NAP-like_sf"/>
</dbReference>
<dbReference type="GO" id="GO:0006334">
    <property type="term" value="P:nucleosome assembly"/>
    <property type="evidence" value="ECO:0007669"/>
    <property type="project" value="InterPro"/>
</dbReference>
<comment type="similarity">
    <text evidence="1 2">Belongs to the nucleosome assembly protein (NAP) family.</text>
</comment>
<dbReference type="Proteomes" id="UP000466442">
    <property type="component" value="Unassembled WGS sequence"/>
</dbReference>
<dbReference type="GO" id="GO:0005634">
    <property type="term" value="C:nucleus"/>
    <property type="evidence" value="ECO:0007669"/>
    <property type="project" value="InterPro"/>
</dbReference>
<evidence type="ECO:0008006" key="6">
    <source>
        <dbReference type="Google" id="ProtNLM"/>
    </source>
</evidence>
<keyword evidence="5" id="KW-1185">Reference proteome</keyword>
<dbReference type="SUPFAM" id="SSF143113">
    <property type="entry name" value="NAP-like"/>
    <property type="match status" value="1"/>
</dbReference>
<dbReference type="EMBL" id="WIXP02000007">
    <property type="protein sequence ID" value="KAF6208596.1"/>
    <property type="molecule type" value="Genomic_DNA"/>
</dbReference>
<reference evidence="4" key="1">
    <citation type="journal article" date="2021" name="Mol. Ecol. Resour.">
        <title>Apolygus lucorum genome provides insights into omnivorousness and mesophyll feeding.</title>
        <authorList>
            <person name="Liu Y."/>
            <person name="Liu H."/>
            <person name="Wang H."/>
            <person name="Huang T."/>
            <person name="Liu B."/>
            <person name="Yang B."/>
            <person name="Yin L."/>
            <person name="Li B."/>
            <person name="Zhang Y."/>
            <person name="Zhang S."/>
            <person name="Jiang F."/>
            <person name="Zhang X."/>
            <person name="Ren Y."/>
            <person name="Wang B."/>
            <person name="Wang S."/>
            <person name="Lu Y."/>
            <person name="Wu K."/>
            <person name="Fan W."/>
            <person name="Wang G."/>
        </authorList>
    </citation>
    <scope>NUCLEOTIDE SEQUENCE</scope>
    <source>
        <strain evidence="4">12Hb</strain>
    </source>
</reference>
<comment type="caution">
    <text evidence="4">The sequence shown here is derived from an EMBL/GenBank/DDBJ whole genome shotgun (WGS) entry which is preliminary data.</text>
</comment>
<proteinExistence type="inferred from homology"/>
<protein>
    <recommendedName>
        <fullName evidence="6">Nucleosome assembly protein 1-like 1</fullName>
    </recommendedName>
</protein>
<dbReference type="PANTHER" id="PTHR11875">
    <property type="entry name" value="TESTIS-SPECIFIC Y-ENCODED PROTEIN"/>
    <property type="match status" value="1"/>
</dbReference>
<dbReference type="OrthoDB" id="27325at2759"/>
<dbReference type="Pfam" id="PF00956">
    <property type="entry name" value="NAP"/>
    <property type="match status" value="1"/>
</dbReference>
<feature type="region of interest" description="Disordered" evidence="3">
    <location>
        <begin position="336"/>
        <end position="355"/>
    </location>
</feature>
<evidence type="ECO:0000313" key="4">
    <source>
        <dbReference type="EMBL" id="KAF6208596.1"/>
    </source>
</evidence>
<dbReference type="AlphaFoldDB" id="A0A8S9XKL4"/>
<evidence type="ECO:0000256" key="2">
    <source>
        <dbReference type="RuleBase" id="RU003876"/>
    </source>
</evidence>
<organism evidence="4 5">
    <name type="scientific">Apolygus lucorum</name>
    <name type="common">Small green plant bug</name>
    <name type="synonym">Lygocoris lucorum</name>
    <dbReference type="NCBI Taxonomy" id="248454"/>
    <lineage>
        <taxon>Eukaryota</taxon>
        <taxon>Metazoa</taxon>
        <taxon>Ecdysozoa</taxon>
        <taxon>Arthropoda</taxon>
        <taxon>Hexapoda</taxon>
        <taxon>Insecta</taxon>
        <taxon>Pterygota</taxon>
        <taxon>Neoptera</taxon>
        <taxon>Paraneoptera</taxon>
        <taxon>Hemiptera</taxon>
        <taxon>Heteroptera</taxon>
        <taxon>Panheteroptera</taxon>
        <taxon>Cimicomorpha</taxon>
        <taxon>Miridae</taxon>
        <taxon>Mirini</taxon>
        <taxon>Apolygus</taxon>
    </lineage>
</organism>